<proteinExistence type="predicted"/>
<dbReference type="Proteomes" id="UP001139488">
    <property type="component" value="Unassembled WGS sequence"/>
</dbReference>
<reference evidence="1" key="1">
    <citation type="submission" date="2021-11" db="EMBL/GenBank/DDBJ databases">
        <title>Vibrio ZSDE26 sp. nov. and Vibrio ZSDZ34 sp. nov., isolated from coastal seawater in Qingdao.</title>
        <authorList>
            <person name="Zhang P."/>
        </authorList>
    </citation>
    <scope>NUCLEOTIDE SEQUENCE</scope>
    <source>
        <strain evidence="1">ZSDZ34</strain>
    </source>
</reference>
<dbReference type="EMBL" id="JAJNNZ010000011">
    <property type="protein sequence ID" value="MCJ2377914.1"/>
    <property type="molecule type" value="Genomic_DNA"/>
</dbReference>
<sequence>MERPMIYIGLTMWSHNEWQQSFYGKGTTNNERLERYASVFNTVEGNTTFYATPSPTTIRNWASATNDDFRFTFKLPKSITHDKQLTLVKHDLLQFLNAMEPVTDKVGLWTIQLPASFGPSDLGKLKQFCQLFPDHFPLAVEVRHPLFFAKGPQEKTLNRWLSESNMDRVIMDSRPLFAAKPENAVIRDAQQKKPKVPVHAIATHQSPMIRFIGQTDANANQHYFQPWIRKISDWVEQGKRPYIMIHTPDNARAPELAVSLHQQLSQSLKLESLAPFPALRHSSQISLF</sequence>
<dbReference type="Pfam" id="PF01904">
    <property type="entry name" value="DUF72"/>
    <property type="match status" value="1"/>
</dbReference>
<dbReference type="SUPFAM" id="SSF117396">
    <property type="entry name" value="TM1631-like"/>
    <property type="match status" value="1"/>
</dbReference>
<accession>A0A9X1WCT1</accession>
<name>A0A9X1WCT1_9VIBR</name>
<gene>
    <name evidence="1" type="ORF">LNL84_13840</name>
</gene>
<protein>
    <submittedName>
        <fullName evidence="1">DUF72 domain-containing protein</fullName>
    </submittedName>
</protein>
<dbReference type="PANTHER" id="PTHR30348:SF9">
    <property type="entry name" value="UPF0759 PROTEIN YECE"/>
    <property type="match status" value="1"/>
</dbReference>
<dbReference type="AlphaFoldDB" id="A0A9X1WCT1"/>
<dbReference type="PANTHER" id="PTHR30348">
    <property type="entry name" value="UNCHARACTERIZED PROTEIN YECE"/>
    <property type="match status" value="1"/>
</dbReference>
<evidence type="ECO:0000313" key="1">
    <source>
        <dbReference type="EMBL" id="MCJ2377914.1"/>
    </source>
</evidence>
<comment type="caution">
    <text evidence="1">The sequence shown here is derived from an EMBL/GenBank/DDBJ whole genome shotgun (WGS) entry which is preliminary data.</text>
</comment>
<organism evidence="1 2">
    <name type="scientific">Vibrio gelatinilyticus</name>
    <dbReference type="NCBI Taxonomy" id="2893468"/>
    <lineage>
        <taxon>Bacteria</taxon>
        <taxon>Pseudomonadati</taxon>
        <taxon>Pseudomonadota</taxon>
        <taxon>Gammaproteobacteria</taxon>
        <taxon>Vibrionales</taxon>
        <taxon>Vibrionaceae</taxon>
        <taxon>Vibrio</taxon>
    </lineage>
</organism>
<dbReference type="Gene3D" id="3.20.20.410">
    <property type="entry name" value="Protein of unknown function UPF0759"/>
    <property type="match status" value="1"/>
</dbReference>
<evidence type="ECO:0000313" key="2">
    <source>
        <dbReference type="Proteomes" id="UP001139488"/>
    </source>
</evidence>
<keyword evidence="2" id="KW-1185">Reference proteome</keyword>
<dbReference type="InterPro" id="IPR002763">
    <property type="entry name" value="DUF72"/>
</dbReference>
<dbReference type="InterPro" id="IPR036520">
    <property type="entry name" value="UPF0759_sf"/>
</dbReference>
<dbReference type="RefSeq" id="WP_244358215.1">
    <property type="nucleotide sequence ID" value="NZ_JAJNNZ010000011.1"/>
</dbReference>